<keyword evidence="3" id="KW-1185">Reference proteome</keyword>
<accession>A0ABV2DQ58</accession>
<dbReference type="InterPro" id="IPR001387">
    <property type="entry name" value="Cro/C1-type_HTH"/>
</dbReference>
<dbReference type="InterPro" id="IPR010982">
    <property type="entry name" value="Lambda_DNA-bd_dom_sf"/>
</dbReference>
<evidence type="ECO:0000313" key="3">
    <source>
        <dbReference type="Proteomes" id="UP001548832"/>
    </source>
</evidence>
<reference evidence="2 3" key="1">
    <citation type="submission" date="2024-06" db="EMBL/GenBank/DDBJ databases">
        <authorList>
            <person name="Kim D.-U."/>
        </authorList>
    </citation>
    <scope>NUCLEOTIDE SEQUENCE [LARGE SCALE GENOMIC DNA]</scope>
    <source>
        <strain evidence="2 3">KACC15460</strain>
    </source>
</reference>
<dbReference type="EMBL" id="JBEWSZ010000008">
    <property type="protein sequence ID" value="MET2832226.1"/>
    <property type="molecule type" value="Genomic_DNA"/>
</dbReference>
<comment type="caution">
    <text evidence="2">The sequence shown here is derived from an EMBL/GenBank/DDBJ whole genome shotgun (WGS) entry which is preliminary data.</text>
</comment>
<dbReference type="SUPFAM" id="SSF47413">
    <property type="entry name" value="lambda repressor-like DNA-binding domains"/>
    <property type="match status" value="1"/>
</dbReference>
<name>A0ABV2DQ58_9HYPH</name>
<gene>
    <name evidence="2" type="ORF">ABVQ20_35310</name>
</gene>
<dbReference type="Proteomes" id="UP001548832">
    <property type="component" value="Unassembled WGS sequence"/>
</dbReference>
<evidence type="ECO:0000259" key="1">
    <source>
        <dbReference type="PROSITE" id="PS50943"/>
    </source>
</evidence>
<proteinExistence type="predicted"/>
<sequence length="125" mass="14322">MTKLRRFKPQPVGHSILKEMLALHLQQLEIENGGMEAFLPKTGLARGTYYTMLRGIGNPTLKTMERIASRLNMTVFELLGFEIDDARRALKKRGVDYDELTSAIRKKDETTRRIARKTRSQKLSG</sequence>
<feature type="domain" description="HTH cro/C1-type" evidence="1">
    <location>
        <begin position="41"/>
        <end position="78"/>
    </location>
</feature>
<evidence type="ECO:0000313" key="2">
    <source>
        <dbReference type="EMBL" id="MET2832226.1"/>
    </source>
</evidence>
<dbReference type="Gene3D" id="1.10.260.40">
    <property type="entry name" value="lambda repressor-like DNA-binding domains"/>
    <property type="match status" value="1"/>
</dbReference>
<dbReference type="PROSITE" id="PS50943">
    <property type="entry name" value="HTH_CROC1"/>
    <property type="match status" value="1"/>
</dbReference>
<dbReference type="RefSeq" id="WP_354464449.1">
    <property type="nucleotide sequence ID" value="NZ_JBEWSZ010000008.1"/>
</dbReference>
<organism evidence="2 3">
    <name type="scientific">Mesorhizobium shangrilense</name>
    <dbReference type="NCBI Taxonomy" id="460060"/>
    <lineage>
        <taxon>Bacteria</taxon>
        <taxon>Pseudomonadati</taxon>
        <taxon>Pseudomonadota</taxon>
        <taxon>Alphaproteobacteria</taxon>
        <taxon>Hyphomicrobiales</taxon>
        <taxon>Phyllobacteriaceae</taxon>
        <taxon>Mesorhizobium</taxon>
    </lineage>
</organism>
<protein>
    <submittedName>
        <fullName evidence="2">XRE family transcriptional regulator</fullName>
    </submittedName>
</protein>